<evidence type="ECO:0000256" key="2">
    <source>
        <dbReference type="ARBA" id="ARBA00022475"/>
    </source>
</evidence>
<evidence type="ECO:0000256" key="4">
    <source>
        <dbReference type="ARBA" id="ARBA00022989"/>
    </source>
</evidence>
<protein>
    <recommendedName>
        <fullName evidence="7">Phage shock protein PspC N-terminal domain-containing protein</fullName>
    </recommendedName>
</protein>
<keyword evidence="4 6" id="KW-1133">Transmembrane helix</keyword>
<dbReference type="GO" id="GO:0005886">
    <property type="term" value="C:plasma membrane"/>
    <property type="evidence" value="ECO:0007669"/>
    <property type="project" value="UniProtKB-SubCell"/>
</dbReference>
<feature type="transmembrane region" description="Helical" evidence="6">
    <location>
        <begin position="36"/>
        <end position="60"/>
    </location>
</feature>
<evidence type="ECO:0000259" key="7">
    <source>
        <dbReference type="Pfam" id="PF04024"/>
    </source>
</evidence>
<accession>A0A3Q8CNI3</accession>
<proteinExistence type="predicted"/>
<dbReference type="KEGG" id="lng:BSQ50_02525"/>
<dbReference type="Proteomes" id="UP000324497">
    <property type="component" value="Chromosome"/>
</dbReference>
<evidence type="ECO:0000256" key="5">
    <source>
        <dbReference type="ARBA" id="ARBA00023136"/>
    </source>
</evidence>
<evidence type="ECO:0000313" key="9">
    <source>
        <dbReference type="Proteomes" id="UP000324497"/>
    </source>
</evidence>
<comment type="subcellular location">
    <subcellularLocation>
        <location evidence="1">Cell membrane</location>
        <topology evidence="1">Single-pass membrane protein</topology>
    </subcellularLocation>
</comment>
<keyword evidence="2" id="KW-1003">Cell membrane</keyword>
<evidence type="ECO:0000313" key="8">
    <source>
        <dbReference type="EMBL" id="AUJ31530.1"/>
    </source>
</evidence>
<dbReference type="PANTHER" id="PTHR33885">
    <property type="entry name" value="PHAGE SHOCK PROTEIN C"/>
    <property type="match status" value="1"/>
</dbReference>
<dbReference type="EMBL" id="CP018180">
    <property type="protein sequence ID" value="AUJ31530.1"/>
    <property type="molecule type" value="Genomic_DNA"/>
</dbReference>
<dbReference type="PANTHER" id="PTHR33885:SF3">
    <property type="entry name" value="PHAGE SHOCK PROTEIN C"/>
    <property type="match status" value="1"/>
</dbReference>
<gene>
    <name evidence="8" type="ORF">BSQ50_02525</name>
</gene>
<dbReference type="InterPro" id="IPR007168">
    <property type="entry name" value="Phageshock_PspC_N"/>
</dbReference>
<dbReference type="GeneID" id="78522208"/>
<dbReference type="RefSeq" id="WP_057886421.1">
    <property type="nucleotide sequence ID" value="NZ_CP018180.1"/>
</dbReference>
<evidence type="ECO:0000256" key="6">
    <source>
        <dbReference type="SAM" id="Phobius"/>
    </source>
</evidence>
<sequence>MKLKGKKLRRSDSRLIAGVCGGLAEFLNFNPWIVRGIFLVLLVIPHIAWLVVSCYLILAISMPPKLGEKFFSSFFFELIRSLFKKESPQKTNYSDKKRKVIHDVREKDLKN</sequence>
<feature type="domain" description="Phage shock protein PspC N-terminal" evidence="7">
    <location>
        <begin position="6"/>
        <end position="64"/>
    </location>
</feature>
<name>A0A3Q8CNI3_9LACO</name>
<dbReference type="Pfam" id="PF04024">
    <property type="entry name" value="PspC"/>
    <property type="match status" value="1"/>
</dbReference>
<evidence type="ECO:0000256" key="1">
    <source>
        <dbReference type="ARBA" id="ARBA00004162"/>
    </source>
</evidence>
<keyword evidence="9" id="KW-1185">Reference proteome</keyword>
<evidence type="ECO:0000256" key="3">
    <source>
        <dbReference type="ARBA" id="ARBA00022692"/>
    </source>
</evidence>
<reference evidence="8 9" key="1">
    <citation type="submission" date="2016-11" db="EMBL/GenBank/DDBJ databases">
        <title>Interaction between Lactobacillus species and yeast in water kefir.</title>
        <authorList>
            <person name="Behr J."/>
            <person name="Xu D."/>
            <person name="Vogel R.F."/>
        </authorList>
    </citation>
    <scope>NUCLEOTIDE SEQUENCE [LARGE SCALE GENOMIC DNA]</scope>
    <source>
        <strain evidence="8 9">TMW 1.1827</strain>
    </source>
</reference>
<keyword evidence="3 6" id="KW-0812">Transmembrane</keyword>
<organism evidence="8 9">
    <name type="scientific">Liquorilactobacillus nagelii</name>
    <dbReference type="NCBI Taxonomy" id="82688"/>
    <lineage>
        <taxon>Bacteria</taxon>
        <taxon>Bacillati</taxon>
        <taxon>Bacillota</taxon>
        <taxon>Bacilli</taxon>
        <taxon>Lactobacillales</taxon>
        <taxon>Lactobacillaceae</taxon>
        <taxon>Liquorilactobacillus</taxon>
    </lineage>
</organism>
<dbReference type="InterPro" id="IPR052027">
    <property type="entry name" value="PspC"/>
</dbReference>
<keyword evidence="5 6" id="KW-0472">Membrane</keyword>
<dbReference type="AlphaFoldDB" id="A0A3Q8CNI3"/>